<reference evidence="5" key="1">
    <citation type="submission" date="2019-06" db="EMBL/GenBank/DDBJ databases">
        <title>Alistipes onderdonkii subsp. vulgaris subsp. nov., Alistipes dispar sp. nov. and Alistipes communis sp. nov., isolated from human faeces, and creation of Alistipes onderdonkii subsp. onderdonkii subsp. nov.</title>
        <authorList>
            <person name="Sakamoto M."/>
            <person name="Ikeyama N."/>
            <person name="Ogata Y."/>
            <person name="Suda W."/>
            <person name="Iino T."/>
            <person name="Hattori M."/>
            <person name="Ohkuma M."/>
        </authorList>
    </citation>
    <scope>NUCLEOTIDE SEQUENCE [LARGE SCALE GENOMIC DNA]</scope>
    <source>
        <strain evidence="5">5CBH24</strain>
    </source>
</reference>
<dbReference type="FunFam" id="2.170.130.10:FF:000003">
    <property type="entry name" value="SusC/RagA family TonB-linked outer membrane protein"/>
    <property type="match status" value="1"/>
</dbReference>
<keyword evidence="5" id="KW-1185">Reference proteome</keyword>
<evidence type="ECO:0000259" key="3">
    <source>
        <dbReference type="Pfam" id="PF07715"/>
    </source>
</evidence>
<dbReference type="InterPro" id="IPR008969">
    <property type="entry name" value="CarboxyPept-like_regulatory"/>
</dbReference>
<dbReference type="InterPro" id="IPR012910">
    <property type="entry name" value="Plug_dom"/>
</dbReference>
<evidence type="ECO:0000256" key="2">
    <source>
        <dbReference type="SAM" id="SignalP"/>
    </source>
</evidence>
<evidence type="ECO:0000313" key="4">
    <source>
        <dbReference type="EMBL" id="BBL02898.1"/>
    </source>
</evidence>
<keyword evidence="2" id="KW-0732">Signal</keyword>
<dbReference type="Gene3D" id="2.60.40.1120">
    <property type="entry name" value="Carboxypeptidase-like, regulatory domain"/>
    <property type="match status" value="1"/>
</dbReference>
<dbReference type="InterPro" id="IPR023996">
    <property type="entry name" value="TonB-dep_OMP_SusC/RagA"/>
</dbReference>
<comment type="subcellular location">
    <subcellularLocation>
        <location evidence="1">Cell outer membrane</location>
        <topology evidence="1">Multi-pass membrane protein</topology>
    </subcellularLocation>
</comment>
<gene>
    <name evidence="4" type="ORF">A5CBH24_02110</name>
</gene>
<dbReference type="PROSITE" id="PS00018">
    <property type="entry name" value="EF_HAND_1"/>
    <property type="match status" value="1"/>
</dbReference>
<keyword evidence="1" id="KW-0472">Membrane</keyword>
<dbReference type="PROSITE" id="PS52016">
    <property type="entry name" value="TONB_DEPENDENT_REC_3"/>
    <property type="match status" value="1"/>
</dbReference>
<dbReference type="Gene3D" id="3.55.50.30">
    <property type="match status" value="1"/>
</dbReference>
<accession>A0A4Y1WS67</accession>
<sequence>MKQNFRGSWHVRALLLLCLTFQIPWGGELSHAAQTAQQNTIRIGNVTNLKELIRQIEAQTSYKVSYQGNLADNITIKADPSKHNVEELLADALRGTGISYVIRYNTIILTQEQPRAEAAQQASQTRHIAGRVIDAETKEPIIGATVWVKDSALGTNTNVDGAFDYTFTGHYGYIAVSYIGYQTQEFPVTNLPKVIELSAGNELDEVVVVGYGTQKKASVVGSIASVSVNDIRMPTAKISNNLAGQLAGVISVQRSGEPGASSTFWIRGISTFGSSTTPLVLVDGIERDLDLVDIEDIKDFSILKDAAATAIYGVRGANGVILITTREGIVGKPQINIRFEAGMVQPTKVPDMLDAVQFAELWNAAAGSEVYTPEVIQKYRDGSDPDLYPNVDWVDYLYKDLSFNERVNVNVTGGGSTAKYYISGGFYNEDGLFARDNMKEYNTSVFYRKFNFRSNVEVQLHKYTKLNVNLATTFERKNEPGTAASTIWDYAVKSAPNVFPAVYSNGLLPGPGANNGENPYVLLTQTGYREKFYNTAQSLFSLTQDLGDWVTKGLTVTVKGSFDAKNYNHLARTKTPPQYMASGRDEFGDLILQQTVVGTDNLTYAESHSGYRSVYLEASVNWARSFGKHDLSALFLYQQSQRNDVGIDKSEPELALPYRHQGIAGRITYSYDNRYFIEGNFGYNGSENFSPGKRFGFFPSVAAGYVISNEKFFEPVRGVIDLLKIKASYGIVGNDKIGTGDNVRRFIYNGTVNSGSSYYFGTRPHSSSSIQMGDWPNPNVGWEEAHKLNVGVDLSLFSKLKISADYFKEKREGIFLQRQSIPVYVGLSTQPWVNIGKMRNSGVDASLEYHQTIGQDLHLTVRGNFTYARNMIVDQDQPDYKYLYMNRTGQARYQTFGLVAAGLFRDQADIDAWPKQSFGDVEPGDIKYLDLNGDGVVDSYDVKPIGYTNVPEIVYGFGFSLQWKAFDFSAFFQGVGHVSFSTRTDQTLGFNARNSREANLFSDVYDNYWTPERLDAKYPRLYIGTNNNNNQTSTFWMANGRYMRLKNLEIGYTLPKRISQKMAMQNMRVYLSGVNLFTFSPFKLWDPDLQTGATNYPNNRIINIGLTIGF</sequence>
<dbReference type="AlphaFoldDB" id="A0A4Y1WS67"/>
<dbReference type="Proteomes" id="UP000318946">
    <property type="component" value="Chromosome"/>
</dbReference>
<keyword evidence="1" id="KW-0812">Transmembrane</keyword>
<dbReference type="SUPFAM" id="SSF56935">
    <property type="entry name" value="Porins"/>
    <property type="match status" value="1"/>
</dbReference>
<dbReference type="RefSeq" id="WP_229090238.1">
    <property type="nucleotide sequence ID" value="NZ_AP019735.1"/>
</dbReference>
<feature type="domain" description="TonB-dependent receptor plug" evidence="3">
    <location>
        <begin position="216"/>
        <end position="320"/>
    </location>
</feature>
<dbReference type="InterPro" id="IPR037066">
    <property type="entry name" value="Plug_dom_sf"/>
</dbReference>
<dbReference type="InterPro" id="IPR018247">
    <property type="entry name" value="EF_Hand_1_Ca_BS"/>
</dbReference>
<dbReference type="NCBIfam" id="TIGR04056">
    <property type="entry name" value="OMP_RagA_SusC"/>
    <property type="match status" value="1"/>
</dbReference>
<dbReference type="EMBL" id="AP019735">
    <property type="protein sequence ID" value="BBL02898.1"/>
    <property type="molecule type" value="Genomic_DNA"/>
</dbReference>
<dbReference type="Gene3D" id="2.170.130.10">
    <property type="entry name" value="TonB-dependent receptor, plug domain"/>
    <property type="match status" value="1"/>
</dbReference>
<proteinExistence type="inferred from homology"/>
<dbReference type="KEGG" id="acou:A5CBH24_02110"/>
<dbReference type="Pfam" id="PF13715">
    <property type="entry name" value="CarbopepD_reg_2"/>
    <property type="match status" value="1"/>
</dbReference>
<feature type="signal peptide" evidence="2">
    <location>
        <begin position="1"/>
        <end position="26"/>
    </location>
</feature>
<keyword evidence="1" id="KW-0813">Transport</keyword>
<keyword evidence="1" id="KW-1134">Transmembrane beta strand</keyword>
<dbReference type="NCBIfam" id="TIGR04057">
    <property type="entry name" value="SusC_RagA_signa"/>
    <property type="match status" value="1"/>
</dbReference>
<protein>
    <submittedName>
        <fullName evidence="4">SusC/RagA family TonB-linked outer membrane protein</fullName>
    </submittedName>
</protein>
<dbReference type="Pfam" id="PF07715">
    <property type="entry name" value="Plug"/>
    <property type="match status" value="1"/>
</dbReference>
<dbReference type="InterPro" id="IPR039426">
    <property type="entry name" value="TonB-dep_rcpt-like"/>
</dbReference>
<dbReference type="InterPro" id="IPR023997">
    <property type="entry name" value="TonB-dep_OMP_SusC/RagA_CS"/>
</dbReference>
<dbReference type="GO" id="GO:0009279">
    <property type="term" value="C:cell outer membrane"/>
    <property type="evidence" value="ECO:0007669"/>
    <property type="project" value="UniProtKB-SubCell"/>
</dbReference>
<evidence type="ECO:0000313" key="5">
    <source>
        <dbReference type="Proteomes" id="UP000318946"/>
    </source>
</evidence>
<dbReference type="SUPFAM" id="SSF49464">
    <property type="entry name" value="Carboxypeptidase regulatory domain-like"/>
    <property type="match status" value="1"/>
</dbReference>
<evidence type="ECO:0000256" key="1">
    <source>
        <dbReference type="PROSITE-ProRule" id="PRU01360"/>
    </source>
</evidence>
<dbReference type="GeneID" id="78340934"/>
<comment type="similarity">
    <text evidence="1">Belongs to the TonB-dependent receptor family.</text>
</comment>
<organism evidence="4 5">
    <name type="scientific">Alistipes communis</name>
    <dbReference type="NCBI Taxonomy" id="2585118"/>
    <lineage>
        <taxon>Bacteria</taxon>
        <taxon>Pseudomonadati</taxon>
        <taxon>Bacteroidota</taxon>
        <taxon>Bacteroidia</taxon>
        <taxon>Bacteroidales</taxon>
        <taxon>Rikenellaceae</taxon>
        <taxon>Alistipes</taxon>
    </lineage>
</organism>
<feature type="chain" id="PRO_5021290367" evidence="2">
    <location>
        <begin position="27"/>
        <end position="1110"/>
    </location>
</feature>
<keyword evidence="1" id="KW-0998">Cell outer membrane</keyword>
<name>A0A4Y1WS67_9BACT</name>